<keyword evidence="2" id="KW-0812">Transmembrane</keyword>
<dbReference type="EMBL" id="JBBKAK010000002">
    <property type="protein sequence ID" value="MEJ8673059.1"/>
    <property type="molecule type" value="Genomic_DNA"/>
</dbReference>
<proteinExistence type="predicted"/>
<sequence>MTHVRGYRRSDGTYVRPHYRRARSAAVRPARPAPVRRRVSTPATRARQNQVGQTTWVQSYHRGDGTYVRGHHRQISRRVVVAAGGGLVLFIFVMLALLSGGSSGAGSTPSQHPTSPASVSGHLSRP</sequence>
<feature type="transmembrane region" description="Helical" evidence="2">
    <location>
        <begin position="79"/>
        <end position="98"/>
    </location>
</feature>
<comment type="caution">
    <text evidence="3">The sequence shown here is derived from an EMBL/GenBank/DDBJ whole genome shotgun (WGS) entry which is preliminary data.</text>
</comment>
<accession>A0ABU8UVY9</accession>
<keyword evidence="4" id="KW-1185">Reference proteome</keyword>
<evidence type="ECO:0000313" key="4">
    <source>
        <dbReference type="Proteomes" id="UP001376459"/>
    </source>
</evidence>
<feature type="compositionally biased region" description="Polar residues" evidence="1">
    <location>
        <begin position="41"/>
        <end position="52"/>
    </location>
</feature>
<gene>
    <name evidence="3" type="ORF">WKI71_45615</name>
</gene>
<feature type="region of interest" description="Disordered" evidence="1">
    <location>
        <begin position="27"/>
        <end position="52"/>
    </location>
</feature>
<keyword evidence="2" id="KW-0472">Membrane</keyword>
<keyword evidence="2" id="KW-1133">Transmembrane helix</keyword>
<protein>
    <recommendedName>
        <fullName evidence="5">Serine/threonine protein kinase</fullName>
    </recommendedName>
</protein>
<evidence type="ECO:0000256" key="2">
    <source>
        <dbReference type="SAM" id="Phobius"/>
    </source>
</evidence>
<feature type="region of interest" description="Disordered" evidence="1">
    <location>
        <begin position="101"/>
        <end position="126"/>
    </location>
</feature>
<dbReference type="Proteomes" id="UP001376459">
    <property type="component" value="Unassembled WGS sequence"/>
</dbReference>
<evidence type="ECO:0000313" key="3">
    <source>
        <dbReference type="EMBL" id="MEJ8673059.1"/>
    </source>
</evidence>
<feature type="compositionally biased region" description="Polar residues" evidence="1">
    <location>
        <begin position="108"/>
        <end position="118"/>
    </location>
</feature>
<evidence type="ECO:0000256" key="1">
    <source>
        <dbReference type="SAM" id="MobiDB-lite"/>
    </source>
</evidence>
<name>A0ABU8UVY9_9ACTN</name>
<evidence type="ECO:0008006" key="5">
    <source>
        <dbReference type="Google" id="ProtNLM"/>
    </source>
</evidence>
<reference evidence="3 4" key="1">
    <citation type="submission" date="2024-03" db="EMBL/GenBank/DDBJ databases">
        <title>Novel Streptomyces species of biotechnological and ecological value are a feature of Machair soil.</title>
        <authorList>
            <person name="Prole J.R."/>
            <person name="Goodfellow M."/>
            <person name="Allenby N."/>
            <person name="Ward A.C."/>
        </authorList>
    </citation>
    <scope>NUCLEOTIDE SEQUENCE [LARGE SCALE GENOMIC DNA]</scope>
    <source>
        <strain evidence="3 4">MS1.AVA.1</strain>
    </source>
</reference>
<organism evidence="3 4">
    <name type="scientific">Streptomyces machairae</name>
    <dbReference type="NCBI Taxonomy" id="3134109"/>
    <lineage>
        <taxon>Bacteria</taxon>
        <taxon>Bacillati</taxon>
        <taxon>Actinomycetota</taxon>
        <taxon>Actinomycetes</taxon>
        <taxon>Kitasatosporales</taxon>
        <taxon>Streptomycetaceae</taxon>
        <taxon>Streptomyces</taxon>
    </lineage>
</organism>